<dbReference type="EMBL" id="CADCXU010020322">
    <property type="protein sequence ID" value="CAB0008271.1"/>
    <property type="molecule type" value="Genomic_DNA"/>
</dbReference>
<proteinExistence type="predicted"/>
<protein>
    <submittedName>
        <fullName evidence="1">Uncharacterized protein</fullName>
    </submittedName>
</protein>
<keyword evidence="2" id="KW-1185">Reference proteome</keyword>
<name>A0A6H5GY73_9HEMI</name>
<sequence length="203" mass="23247">MSNKKNAVNDVFISELPKIFDYRLNVKFFTSSGQNTNTLCLKFTHKNVEVLYMKNEELSKPPFQASASCPVTEVASGVPCRPRGDGQNQSRHVPLASQFSLHTEIKIKELEKEAFQELLPFHTNLTSVLDKLASRTADNEKSDLRVPEWTEQLEDRPAEGKKSVLLKRDRYMSLSSPRGRPHCLFSSCRFLTRRVHTFVHLTH</sequence>
<gene>
    <name evidence="1" type="ORF">NTEN_LOCUS13517</name>
</gene>
<organism evidence="1 2">
    <name type="scientific">Nesidiocoris tenuis</name>
    <dbReference type="NCBI Taxonomy" id="355587"/>
    <lineage>
        <taxon>Eukaryota</taxon>
        <taxon>Metazoa</taxon>
        <taxon>Ecdysozoa</taxon>
        <taxon>Arthropoda</taxon>
        <taxon>Hexapoda</taxon>
        <taxon>Insecta</taxon>
        <taxon>Pterygota</taxon>
        <taxon>Neoptera</taxon>
        <taxon>Paraneoptera</taxon>
        <taxon>Hemiptera</taxon>
        <taxon>Heteroptera</taxon>
        <taxon>Panheteroptera</taxon>
        <taxon>Cimicomorpha</taxon>
        <taxon>Miridae</taxon>
        <taxon>Dicyphina</taxon>
        <taxon>Nesidiocoris</taxon>
    </lineage>
</organism>
<dbReference type="Proteomes" id="UP000479000">
    <property type="component" value="Unassembled WGS sequence"/>
</dbReference>
<dbReference type="AlphaFoldDB" id="A0A6H5GY73"/>
<accession>A0A6H5GY73</accession>
<evidence type="ECO:0000313" key="2">
    <source>
        <dbReference type="Proteomes" id="UP000479000"/>
    </source>
</evidence>
<reference evidence="1 2" key="1">
    <citation type="submission" date="2020-02" db="EMBL/GenBank/DDBJ databases">
        <authorList>
            <person name="Ferguson B K."/>
        </authorList>
    </citation>
    <scope>NUCLEOTIDE SEQUENCE [LARGE SCALE GENOMIC DNA]</scope>
</reference>
<evidence type="ECO:0000313" key="1">
    <source>
        <dbReference type="EMBL" id="CAB0008271.1"/>
    </source>
</evidence>